<name>A0A916UMJ2_9BURK</name>
<comment type="caution">
    <text evidence="1">The sequence shown here is derived from an EMBL/GenBank/DDBJ whole genome shotgun (WGS) entry which is preliminary data.</text>
</comment>
<gene>
    <name evidence="1" type="ORF">GCM10011396_24460</name>
</gene>
<dbReference type="AlphaFoldDB" id="A0A916UMJ2"/>
<accession>A0A916UMJ2</accession>
<evidence type="ECO:0000313" key="2">
    <source>
        <dbReference type="Proteomes" id="UP000637423"/>
    </source>
</evidence>
<keyword evidence="2" id="KW-1185">Reference proteome</keyword>
<dbReference type="Proteomes" id="UP000637423">
    <property type="component" value="Unassembled WGS sequence"/>
</dbReference>
<dbReference type="GO" id="GO:0005839">
    <property type="term" value="C:proteasome core complex"/>
    <property type="evidence" value="ECO:0007669"/>
    <property type="project" value="InterPro"/>
</dbReference>
<dbReference type="Pfam" id="PF00227">
    <property type="entry name" value="Proteasome"/>
    <property type="match status" value="1"/>
</dbReference>
<reference evidence="1" key="2">
    <citation type="submission" date="2020-09" db="EMBL/GenBank/DDBJ databases">
        <authorList>
            <person name="Sun Q."/>
            <person name="Zhou Y."/>
        </authorList>
    </citation>
    <scope>NUCLEOTIDE SEQUENCE</scope>
    <source>
        <strain evidence="1">CGMCC 1.10998</strain>
    </source>
</reference>
<protein>
    <recommendedName>
        <fullName evidence="3">MFS transporter</fullName>
    </recommendedName>
</protein>
<evidence type="ECO:0000313" key="1">
    <source>
        <dbReference type="EMBL" id="GGC76313.1"/>
    </source>
</evidence>
<dbReference type="InterPro" id="IPR001353">
    <property type="entry name" value="Proteasome_sua/b"/>
</dbReference>
<dbReference type="RefSeq" id="WP_188566318.1">
    <property type="nucleotide sequence ID" value="NZ_BMED01000002.1"/>
</dbReference>
<sequence>MTTCVVVRKDNEIAIAADSLVTFGDTRLSHGYEQNNKIIQVGDSYIALAGSAAHFPVMRKLLAGMEQECHLRTRDEVFETFSRIHGVLKEKFFLNHKEDDDDPYESSQITALVANPYGIFGVYSYREVFAFDRFWGIGSGRNFALGAMYAVYDKAGSAKEIAETGILAGAEFDKSTAGPINLIHFSTKQLGDEL</sequence>
<dbReference type="EMBL" id="BMED01000002">
    <property type="protein sequence ID" value="GGC76313.1"/>
    <property type="molecule type" value="Genomic_DNA"/>
</dbReference>
<organism evidence="1 2">
    <name type="scientific">Undibacterium terreum</name>
    <dbReference type="NCBI Taxonomy" id="1224302"/>
    <lineage>
        <taxon>Bacteria</taxon>
        <taxon>Pseudomonadati</taxon>
        <taxon>Pseudomonadota</taxon>
        <taxon>Betaproteobacteria</taxon>
        <taxon>Burkholderiales</taxon>
        <taxon>Oxalobacteraceae</taxon>
        <taxon>Undibacterium</taxon>
    </lineage>
</organism>
<dbReference type="SUPFAM" id="SSF56235">
    <property type="entry name" value="N-terminal nucleophile aminohydrolases (Ntn hydrolases)"/>
    <property type="match status" value="1"/>
</dbReference>
<dbReference type="CDD" id="cd01906">
    <property type="entry name" value="proteasome_protease_HslV"/>
    <property type="match status" value="1"/>
</dbReference>
<dbReference type="Gene3D" id="3.60.20.10">
    <property type="entry name" value="Glutamine Phosphoribosylpyrophosphate, subunit 1, domain 1"/>
    <property type="match status" value="1"/>
</dbReference>
<dbReference type="InterPro" id="IPR029055">
    <property type="entry name" value="Ntn_hydrolases_N"/>
</dbReference>
<evidence type="ECO:0008006" key="3">
    <source>
        <dbReference type="Google" id="ProtNLM"/>
    </source>
</evidence>
<reference evidence="1" key="1">
    <citation type="journal article" date="2014" name="Int. J. Syst. Evol. Microbiol.">
        <title>Complete genome sequence of Corynebacterium casei LMG S-19264T (=DSM 44701T), isolated from a smear-ripened cheese.</title>
        <authorList>
            <consortium name="US DOE Joint Genome Institute (JGI-PGF)"/>
            <person name="Walter F."/>
            <person name="Albersmeier A."/>
            <person name="Kalinowski J."/>
            <person name="Ruckert C."/>
        </authorList>
    </citation>
    <scope>NUCLEOTIDE SEQUENCE</scope>
    <source>
        <strain evidence="1">CGMCC 1.10998</strain>
    </source>
</reference>
<proteinExistence type="predicted"/>
<dbReference type="GO" id="GO:0051603">
    <property type="term" value="P:proteolysis involved in protein catabolic process"/>
    <property type="evidence" value="ECO:0007669"/>
    <property type="project" value="InterPro"/>
</dbReference>